<evidence type="ECO:0000313" key="1">
    <source>
        <dbReference type="EMBL" id="ELR73089.1"/>
    </source>
</evidence>
<evidence type="ECO:0000313" key="2">
    <source>
        <dbReference type="Proteomes" id="UP000011135"/>
    </source>
</evidence>
<organism evidence="1 2">
    <name type="scientific">Fulvivirga imtechensis AK7</name>
    <dbReference type="NCBI Taxonomy" id="1237149"/>
    <lineage>
        <taxon>Bacteria</taxon>
        <taxon>Pseudomonadati</taxon>
        <taxon>Bacteroidota</taxon>
        <taxon>Cytophagia</taxon>
        <taxon>Cytophagales</taxon>
        <taxon>Fulvivirgaceae</taxon>
        <taxon>Fulvivirga</taxon>
    </lineage>
</organism>
<sequence>MKKVGRSSRQIELEASSSALLVKTPTILPILEMIIKLSKKPPEIPDR</sequence>
<dbReference type="RefSeq" id="WP_009578259.1">
    <property type="nucleotide sequence ID" value="NZ_AMZN01000009.1"/>
</dbReference>
<accession>L8JZJ8</accession>
<dbReference type="EMBL" id="AMZN01000009">
    <property type="protein sequence ID" value="ELR73089.1"/>
    <property type="molecule type" value="Genomic_DNA"/>
</dbReference>
<name>L8JZJ8_9BACT</name>
<gene>
    <name evidence="1" type="ORF">C900_05724</name>
</gene>
<dbReference type="Proteomes" id="UP000011135">
    <property type="component" value="Unassembled WGS sequence"/>
</dbReference>
<proteinExistence type="predicted"/>
<keyword evidence="2" id="KW-1185">Reference proteome</keyword>
<dbReference type="STRING" id="1237149.C900_05724"/>
<comment type="caution">
    <text evidence="1">The sequence shown here is derived from an EMBL/GenBank/DDBJ whole genome shotgun (WGS) entry which is preliminary data.</text>
</comment>
<reference evidence="1 2" key="1">
    <citation type="submission" date="2012-12" db="EMBL/GenBank/DDBJ databases">
        <title>Genome assembly of Fulvivirga imtechensis AK7.</title>
        <authorList>
            <person name="Nupur N."/>
            <person name="Khatri I."/>
            <person name="Kumar R."/>
            <person name="Subramanian S."/>
            <person name="Pinnaka A."/>
        </authorList>
    </citation>
    <scope>NUCLEOTIDE SEQUENCE [LARGE SCALE GENOMIC DNA]</scope>
    <source>
        <strain evidence="1 2">AK7</strain>
    </source>
</reference>
<dbReference type="AlphaFoldDB" id="L8JZJ8"/>
<protein>
    <submittedName>
        <fullName evidence="1">Uncharacterized protein</fullName>
    </submittedName>
</protein>